<organism evidence="1 2">
    <name type="scientific">Flavobacterium phage vB_FspM_immuto_2-6A</name>
    <dbReference type="NCBI Taxonomy" id="2801477"/>
    <lineage>
        <taxon>Viruses</taxon>
        <taxon>Duplodnaviria</taxon>
        <taxon>Heunggongvirae</taxon>
        <taxon>Uroviricota</taxon>
        <taxon>Caudoviricetes</taxon>
        <taxon>Immutovirus</taxon>
        <taxon>Immutovirus immuto</taxon>
    </lineage>
</organism>
<protein>
    <submittedName>
        <fullName evidence="1">Uncharacterized protein</fullName>
    </submittedName>
</protein>
<sequence length="90" mass="10419">MTREQFLNGTTFTVGVPRYKGACTYSLKHNDECITKQSRSSIDERVVLDDYECSVTKIGRVGFTGFTYVMKKKVVVKYRFEDLVEFKEEA</sequence>
<accession>A0A7T8ERF9</accession>
<reference evidence="1 2" key="1">
    <citation type="submission" date="2020-12" db="EMBL/GenBank/DDBJ databases">
        <title>Dynamics of Baltic Sea phages driven by environmental changes.</title>
        <authorList>
            <person name="Hoetzinger M."/>
            <person name="Nilsson E."/>
            <person name="Holmfeldt K."/>
        </authorList>
    </citation>
    <scope>NUCLEOTIDE SEQUENCE [LARGE SCALE GENOMIC DNA]</scope>
</reference>
<proteinExistence type="predicted"/>
<evidence type="ECO:0000313" key="1">
    <source>
        <dbReference type="EMBL" id="QQO91822.1"/>
    </source>
</evidence>
<dbReference type="Proteomes" id="UP000595566">
    <property type="component" value="Segment"/>
</dbReference>
<keyword evidence="2" id="KW-1185">Reference proteome</keyword>
<name>A0A7T8ERF9_9CAUD</name>
<evidence type="ECO:0000313" key="2">
    <source>
        <dbReference type="Proteomes" id="UP000595566"/>
    </source>
</evidence>
<dbReference type="EMBL" id="MW353175">
    <property type="protein sequence ID" value="QQO91822.1"/>
    <property type="molecule type" value="Genomic_DNA"/>
</dbReference>
<gene>
    <name evidence="1" type="ORF">immuto26A_143</name>
</gene>